<dbReference type="InterPro" id="IPR027417">
    <property type="entry name" value="P-loop_NTPase"/>
</dbReference>
<gene>
    <name evidence="1" type="ORF">F0L17_11515</name>
</gene>
<dbReference type="Pfam" id="PF13469">
    <property type="entry name" value="Sulfotransfer_3"/>
    <property type="match status" value="1"/>
</dbReference>
<dbReference type="SUPFAM" id="SSF52540">
    <property type="entry name" value="P-loop containing nucleoside triphosphate hydrolases"/>
    <property type="match status" value="1"/>
</dbReference>
<dbReference type="RefSeq" id="WP_162466076.1">
    <property type="nucleotide sequence ID" value="NZ_WIXO01000001.1"/>
</dbReference>
<dbReference type="EMBL" id="WIXO01000001">
    <property type="protein sequence ID" value="MTE19741.1"/>
    <property type="molecule type" value="Genomic_DNA"/>
</dbReference>
<reference evidence="1 2" key="1">
    <citation type="submission" date="2019-11" db="EMBL/GenBank/DDBJ databases">
        <authorList>
            <person name="Yuan L."/>
        </authorList>
    </citation>
    <scope>NUCLEOTIDE SEQUENCE [LARGE SCALE GENOMIC DNA]</scope>
    <source>
        <strain evidence="1 2">TRM43335</strain>
    </source>
</reference>
<dbReference type="GO" id="GO:0016740">
    <property type="term" value="F:transferase activity"/>
    <property type="evidence" value="ECO:0007669"/>
    <property type="project" value="UniProtKB-KW"/>
</dbReference>
<comment type="caution">
    <text evidence="1">The sequence shown here is derived from an EMBL/GenBank/DDBJ whole genome shotgun (WGS) entry which is preliminary data.</text>
</comment>
<dbReference type="AlphaFoldDB" id="A0A6G2BBT5"/>
<dbReference type="Gene3D" id="3.40.50.300">
    <property type="entry name" value="P-loop containing nucleotide triphosphate hydrolases"/>
    <property type="match status" value="1"/>
</dbReference>
<evidence type="ECO:0000313" key="1">
    <source>
        <dbReference type="EMBL" id="MTE19741.1"/>
    </source>
</evidence>
<keyword evidence="2" id="KW-1185">Reference proteome</keyword>
<protein>
    <submittedName>
        <fullName evidence="1">Sulfotransferase</fullName>
    </submittedName>
</protein>
<dbReference type="Proteomes" id="UP000473014">
    <property type="component" value="Unassembled WGS sequence"/>
</dbReference>
<sequence>MTDRPLTFVVGTGRSGSTALSRVVNRHPDVLSLNELLSSVGFGGMPEGTLAGEEFWRLLADPNPSFDRMIRSGAAIPEFVYPHHRGRFSSHTTGIPALCLMVLPHLTDDPDGLLDELAPVVSAWPRRPVEDQYREFFALLSARFGRRAVVERSGFSVGWVPRLRTGFPEARFVHLYRNGPDCALSMSRHTGFRMLALLGEMYERLGLAFGTDLTEEHVHALPPDLSGLLAGDTFDPRLISDRVMPVTLFGEMWSRLVVECLEHLAKVPPERQTSLSYEDLLDEPEEELARLASFFGVDADAEWTTAGRAMLDPGRRGAALRLPPKELAALREACEPGERALALAKGA</sequence>
<organism evidence="1 2">
    <name type="scientific">Streptomyces taklimakanensis</name>
    <dbReference type="NCBI Taxonomy" id="2569853"/>
    <lineage>
        <taxon>Bacteria</taxon>
        <taxon>Bacillati</taxon>
        <taxon>Actinomycetota</taxon>
        <taxon>Actinomycetes</taxon>
        <taxon>Kitasatosporales</taxon>
        <taxon>Streptomycetaceae</taxon>
        <taxon>Streptomyces</taxon>
    </lineage>
</organism>
<evidence type="ECO:0000313" key="2">
    <source>
        <dbReference type="Proteomes" id="UP000473014"/>
    </source>
</evidence>
<name>A0A6G2BBT5_9ACTN</name>
<proteinExistence type="predicted"/>
<keyword evidence="1" id="KW-0808">Transferase</keyword>
<accession>A0A6G2BBT5</accession>